<gene>
    <name evidence="2" type="ordered locus">MTR_2g081490</name>
</gene>
<dbReference type="EMBL" id="CM001218">
    <property type="protein sequence ID" value="AES66776.2"/>
    <property type="molecule type" value="Genomic_DNA"/>
</dbReference>
<evidence type="ECO:0008006" key="5">
    <source>
        <dbReference type="Google" id="ProtNLM"/>
    </source>
</evidence>
<reference evidence="2 4" key="2">
    <citation type="journal article" date="2014" name="BMC Genomics">
        <title>An improved genome release (version Mt4.0) for the model legume Medicago truncatula.</title>
        <authorList>
            <person name="Tang H."/>
            <person name="Krishnakumar V."/>
            <person name="Bidwell S."/>
            <person name="Rosen B."/>
            <person name="Chan A."/>
            <person name="Zhou S."/>
            <person name="Gentzbittel L."/>
            <person name="Childs K.L."/>
            <person name="Yandell M."/>
            <person name="Gundlach H."/>
            <person name="Mayer K.F."/>
            <person name="Schwartz D.C."/>
            <person name="Town C.D."/>
        </authorList>
    </citation>
    <scope>GENOME REANNOTATION</scope>
    <source>
        <strain evidence="3 4">cv. Jemalong A17</strain>
    </source>
</reference>
<dbReference type="AlphaFoldDB" id="G7ITK0"/>
<accession>A0A0C3V5Y6</accession>
<organism evidence="2 4">
    <name type="scientific">Medicago truncatula</name>
    <name type="common">Barrel medic</name>
    <name type="synonym">Medicago tribuloides</name>
    <dbReference type="NCBI Taxonomy" id="3880"/>
    <lineage>
        <taxon>Eukaryota</taxon>
        <taxon>Viridiplantae</taxon>
        <taxon>Streptophyta</taxon>
        <taxon>Embryophyta</taxon>
        <taxon>Tracheophyta</taxon>
        <taxon>Spermatophyta</taxon>
        <taxon>Magnoliopsida</taxon>
        <taxon>eudicotyledons</taxon>
        <taxon>Gunneridae</taxon>
        <taxon>Pentapetalae</taxon>
        <taxon>rosids</taxon>
        <taxon>fabids</taxon>
        <taxon>Fabales</taxon>
        <taxon>Fabaceae</taxon>
        <taxon>Papilionoideae</taxon>
        <taxon>50 kb inversion clade</taxon>
        <taxon>NPAAA clade</taxon>
        <taxon>Hologalegina</taxon>
        <taxon>IRL clade</taxon>
        <taxon>Trifolieae</taxon>
        <taxon>Medicago</taxon>
    </lineage>
</organism>
<evidence type="ECO:0000256" key="1">
    <source>
        <dbReference type="SAM" id="SignalP"/>
    </source>
</evidence>
<feature type="chain" id="PRO_5014572418" description="Transmembrane protein" evidence="1">
    <location>
        <begin position="19"/>
        <end position="125"/>
    </location>
</feature>
<proteinExistence type="predicted"/>
<feature type="signal peptide" evidence="1">
    <location>
        <begin position="1"/>
        <end position="18"/>
    </location>
</feature>
<accession>G7ITK0</accession>
<evidence type="ECO:0000313" key="2">
    <source>
        <dbReference type="EMBL" id="AES66776.2"/>
    </source>
</evidence>
<name>G7ITK0_MEDTR</name>
<evidence type="ECO:0000313" key="3">
    <source>
        <dbReference type="EnsemblPlants" id="AES66776"/>
    </source>
</evidence>
<reference evidence="3" key="3">
    <citation type="submission" date="2015-04" db="UniProtKB">
        <authorList>
            <consortium name="EnsemblPlants"/>
        </authorList>
    </citation>
    <scope>IDENTIFICATION</scope>
    <source>
        <strain evidence="3">cv. Jemalong A17</strain>
    </source>
</reference>
<keyword evidence="1" id="KW-0732">Signal</keyword>
<dbReference type="HOGENOM" id="CLU_2240542_0_0_1"/>
<keyword evidence="4" id="KW-1185">Reference proteome</keyword>
<sequence>MNCVIILSLFLPGYGSFGLKVCKVHQETVTKPILADTLQASRVTSEPGVRALVRRGDERRNDGDTFKIKFGSGRFLLHQEMAGSKGRKFCLSGMNSLRIVLPMSSLSCISFWWGCMSGNVSCDPT</sequence>
<dbReference type="EnsemblPlants" id="AES66776">
    <property type="protein sequence ID" value="AES66776"/>
    <property type="gene ID" value="MTR_2g081490"/>
</dbReference>
<protein>
    <recommendedName>
        <fullName evidence="5">Transmembrane protein</fullName>
    </recommendedName>
</protein>
<reference evidence="2 4" key="1">
    <citation type="journal article" date="2011" name="Nature">
        <title>The Medicago genome provides insight into the evolution of rhizobial symbioses.</title>
        <authorList>
            <person name="Young N.D."/>
            <person name="Debelle F."/>
            <person name="Oldroyd G.E."/>
            <person name="Geurts R."/>
            <person name="Cannon S.B."/>
            <person name="Udvardi M.K."/>
            <person name="Benedito V.A."/>
            <person name="Mayer K.F."/>
            <person name="Gouzy J."/>
            <person name="Schoof H."/>
            <person name="Van de Peer Y."/>
            <person name="Proost S."/>
            <person name="Cook D.R."/>
            <person name="Meyers B.C."/>
            <person name="Spannagl M."/>
            <person name="Cheung F."/>
            <person name="De Mita S."/>
            <person name="Krishnakumar V."/>
            <person name="Gundlach H."/>
            <person name="Zhou S."/>
            <person name="Mudge J."/>
            <person name="Bharti A.K."/>
            <person name="Murray J.D."/>
            <person name="Naoumkina M.A."/>
            <person name="Rosen B."/>
            <person name="Silverstein K.A."/>
            <person name="Tang H."/>
            <person name="Rombauts S."/>
            <person name="Zhao P.X."/>
            <person name="Zhou P."/>
            <person name="Barbe V."/>
            <person name="Bardou P."/>
            <person name="Bechner M."/>
            <person name="Bellec A."/>
            <person name="Berger A."/>
            <person name="Berges H."/>
            <person name="Bidwell S."/>
            <person name="Bisseling T."/>
            <person name="Choisne N."/>
            <person name="Couloux A."/>
            <person name="Denny R."/>
            <person name="Deshpande S."/>
            <person name="Dai X."/>
            <person name="Doyle J.J."/>
            <person name="Dudez A.M."/>
            <person name="Farmer A.D."/>
            <person name="Fouteau S."/>
            <person name="Franken C."/>
            <person name="Gibelin C."/>
            <person name="Gish J."/>
            <person name="Goldstein S."/>
            <person name="Gonzalez A.J."/>
            <person name="Green P.J."/>
            <person name="Hallab A."/>
            <person name="Hartog M."/>
            <person name="Hua A."/>
            <person name="Humphray S.J."/>
            <person name="Jeong D.H."/>
            <person name="Jing Y."/>
            <person name="Jocker A."/>
            <person name="Kenton S.M."/>
            <person name="Kim D.J."/>
            <person name="Klee K."/>
            <person name="Lai H."/>
            <person name="Lang C."/>
            <person name="Lin S."/>
            <person name="Macmil S.L."/>
            <person name="Magdelenat G."/>
            <person name="Matthews L."/>
            <person name="McCorrison J."/>
            <person name="Monaghan E.L."/>
            <person name="Mun J.H."/>
            <person name="Najar F.Z."/>
            <person name="Nicholson C."/>
            <person name="Noirot C."/>
            <person name="O'Bleness M."/>
            <person name="Paule C.R."/>
            <person name="Poulain J."/>
            <person name="Prion F."/>
            <person name="Qin B."/>
            <person name="Qu C."/>
            <person name="Retzel E.F."/>
            <person name="Riddle C."/>
            <person name="Sallet E."/>
            <person name="Samain S."/>
            <person name="Samson N."/>
            <person name="Sanders I."/>
            <person name="Saurat O."/>
            <person name="Scarpelli C."/>
            <person name="Schiex T."/>
            <person name="Segurens B."/>
            <person name="Severin A.J."/>
            <person name="Sherrier D.J."/>
            <person name="Shi R."/>
            <person name="Sims S."/>
            <person name="Singer S.R."/>
            <person name="Sinharoy S."/>
            <person name="Sterck L."/>
            <person name="Viollet A."/>
            <person name="Wang B.B."/>
            <person name="Wang K."/>
            <person name="Wang M."/>
            <person name="Wang X."/>
            <person name="Warfsmann J."/>
            <person name="Weissenbach J."/>
            <person name="White D.D."/>
            <person name="White J.D."/>
            <person name="Wiley G.B."/>
            <person name="Wincker P."/>
            <person name="Xing Y."/>
            <person name="Yang L."/>
            <person name="Yao Z."/>
            <person name="Ying F."/>
            <person name="Zhai J."/>
            <person name="Zhou L."/>
            <person name="Zuber A."/>
            <person name="Denarie J."/>
            <person name="Dixon R.A."/>
            <person name="May G.D."/>
            <person name="Schwartz D.C."/>
            <person name="Rogers J."/>
            <person name="Quetier F."/>
            <person name="Town C.D."/>
            <person name="Roe B.A."/>
        </authorList>
    </citation>
    <scope>NUCLEOTIDE SEQUENCE [LARGE SCALE GENOMIC DNA]</scope>
    <source>
        <strain evidence="2">A17</strain>
        <strain evidence="3 4">cv. Jemalong A17</strain>
    </source>
</reference>
<dbReference type="Proteomes" id="UP000002051">
    <property type="component" value="Chromosome 2"/>
</dbReference>
<evidence type="ECO:0000313" key="4">
    <source>
        <dbReference type="Proteomes" id="UP000002051"/>
    </source>
</evidence>
<dbReference type="PaxDb" id="3880-AES66776"/>